<sequence>MENMAYYLKHRYPVARIFIGTEEGYKRMCNIFHPLFVSGYYDEQEEKNHILRQRTCGIENEKGYPGNYAINIIDDASDDPKVYKTKVMRGLFKLGSQHWSQLLMVGSQYAIDMPPDVRKSVSYVAIFREPEEIERKKLYNNFGGLAGSYENFCDLMDQLTGDFTCLIFKKRTQSNNMEENIFYYKTRKLKNWKFGCKEYREWGNKRYDSEYIEEIVM</sequence>
<name>A0A481YUW2_9VIRU</name>
<proteinExistence type="predicted"/>
<dbReference type="EMBL" id="MK500334">
    <property type="protein sequence ID" value="QBK86296.1"/>
    <property type="molecule type" value="Genomic_DNA"/>
</dbReference>
<evidence type="ECO:0000313" key="1">
    <source>
        <dbReference type="EMBL" id="QBK86296.1"/>
    </source>
</evidence>
<protein>
    <submittedName>
        <fullName evidence="1">Packaging ATPase</fullName>
    </submittedName>
</protein>
<reference evidence="1" key="1">
    <citation type="journal article" date="2019" name="MBio">
        <title>Virus Genomes from Deep Sea Sediments Expand the Ocean Megavirome and Support Independent Origins of Viral Gigantism.</title>
        <authorList>
            <person name="Backstrom D."/>
            <person name="Yutin N."/>
            <person name="Jorgensen S.L."/>
            <person name="Dharamshi J."/>
            <person name="Homa F."/>
            <person name="Zaremba-Niedwiedzka K."/>
            <person name="Spang A."/>
            <person name="Wolf Y.I."/>
            <person name="Koonin E.V."/>
            <person name="Ettema T.J."/>
        </authorList>
    </citation>
    <scope>NUCLEOTIDE SEQUENCE</scope>
</reference>
<gene>
    <name evidence="1" type="ORF">LCMAC102_00910</name>
</gene>
<organism evidence="1">
    <name type="scientific">Marseillevirus LCMAC102</name>
    <dbReference type="NCBI Taxonomy" id="2506603"/>
    <lineage>
        <taxon>Viruses</taxon>
        <taxon>Varidnaviria</taxon>
        <taxon>Bamfordvirae</taxon>
        <taxon>Nucleocytoviricota</taxon>
        <taxon>Megaviricetes</taxon>
        <taxon>Pimascovirales</taxon>
        <taxon>Pimascovirales incertae sedis</taxon>
        <taxon>Marseilleviridae</taxon>
    </lineage>
</organism>
<accession>A0A481YUW2</accession>